<dbReference type="AlphaFoldDB" id="A0A1G7BHT3"/>
<feature type="domain" description="FAS1" evidence="1">
    <location>
        <begin position="38"/>
        <end position="182"/>
    </location>
</feature>
<gene>
    <name evidence="2" type="ORF">SAMN05421636_104135</name>
</gene>
<dbReference type="InterPro" id="IPR050904">
    <property type="entry name" value="Adhesion/Biosynth-related"/>
</dbReference>
<name>A0A1G7BHT3_9FLAO</name>
<dbReference type="PANTHER" id="PTHR10900">
    <property type="entry name" value="PERIOSTIN-RELATED"/>
    <property type="match status" value="1"/>
</dbReference>
<reference evidence="2 3" key="1">
    <citation type="submission" date="2016-10" db="EMBL/GenBank/DDBJ databases">
        <authorList>
            <person name="de Groot N.N."/>
        </authorList>
    </citation>
    <scope>NUCLEOTIDE SEQUENCE [LARGE SCALE GENOMIC DNA]</scope>
    <source>
        <strain evidence="2 3">DSM 23421</strain>
    </source>
</reference>
<dbReference type="Pfam" id="PF02469">
    <property type="entry name" value="Fasciclin"/>
    <property type="match status" value="1"/>
</dbReference>
<dbReference type="SMART" id="SM00554">
    <property type="entry name" value="FAS1"/>
    <property type="match status" value="1"/>
</dbReference>
<keyword evidence="3" id="KW-1185">Reference proteome</keyword>
<sequence>MIKSLIASFLVFLLTVFSVSAQKFSSRSVKPIPFHINKWSILRTTAASEKYQTLLAVIKATDFEDLMDHSGPFTVFAPSNLAFEKLSGTSLEDLMRPDHKKELKALMSYHIVAGKFSASKILKALSRGKGKTTFTSLQGDIITATMNGIDIILSDSFGNTATIVVADANQQNGIIHEIDAVIRPEKLQ</sequence>
<dbReference type="InterPro" id="IPR036378">
    <property type="entry name" value="FAS1_dom_sf"/>
</dbReference>
<accession>A0A1G7BHT3</accession>
<evidence type="ECO:0000259" key="1">
    <source>
        <dbReference type="PROSITE" id="PS50213"/>
    </source>
</evidence>
<evidence type="ECO:0000313" key="2">
    <source>
        <dbReference type="EMBL" id="SDE25805.1"/>
    </source>
</evidence>
<dbReference type="InterPro" id="IPR000782">
    <property type="entry name" value="FAS1_domain"/>
</dbReference>
<dbReference type="Proteomes" id="UP000199109">
    <property type="component" value="Unassembled WGS sequence"/>
</dbReference>
<dbReference type="OrthoDB" id="9800666at2"/>
<dbReference type="Gene3D" id="2.30.180.10">
    <property type="entry name" value="FAS1 domain"/>
    <property type="match status" value="1"/>
</dbReference>
<protein>
    <submittedName>
        <fullName evidence="2">Uncaracterized surface protein containing fasciclin (FAS1) repeats</fullName>
    </submittedName>
</protein>
<dbReference type="EMBL" id="FNAO01000004">
    <property type="protein sequence ID" value="SDE25805.1"/>
    <property type="molecule type" value="Genomic_DNA"/>
</dbReference>
<proteinExistence type="predicted"/>
<organism evidence="2 3">
    <name type="scientific">Pricia antarctica</name>
    <dbReference type="NCBI Taxonomy" id="641691"/>
    <lineage>
        <taxon>Bacteria</taxon>
        <taxon>Pseudomonadati</taxon>
        <taxon>Bacteroidota</taxon>
        <taxon>Flavobacteriia</taxon>
        <taxon>Flavobacteriales</taxon>
        <taxon>Flavobacteriaceae</taxon>
        <taxon>Pricia</taxon>
    </lineage>
</organism>
<dbReference type="SUPFAM" id="SSF82153">
    <property type="entry name" value="FAS1 domain"/>
    <property type="match status" value="1"/>
</dbReference>
<dbReference type="GO" id="GO:0005615">
    <property type="term" value="C:extracellular space"/>
    <property type="evidence" value="ECO:0007669"/>
    <property type="project" value="TreeGrafter"/>
</dbReference>
<evidence type="ECO:0000313" key="3">
    <source>
        <dbReference type="Proteomes" id="UP000199109"/>
    </source>
</evidence>
<dbReference type="PANTHER" id="PTHR10900:SF77">
    <property type="entry name" value="FI19380P1"/>
    <property type="match status" value="1"/>
</dbReference>
<dbReference type="PROSITE" id="PS50213">
    <property type="entry name" value="FAS1"/>
    <property type="match status" value="1"/>
</dbReference>
<dbReference type="STRING" id="641691.SAMN05421636_104135"/>
<dbReference type="RefSeq" id="WP_091867628.1">
    <property type="nucleotide sequence ID" value="NZ_FNAO01000004.1"/>
</dbReference>